<feature type="region of interest" description="Disordered" evidence="1">
    <location>
        <begin position="374"/>
        <end position="394"/>
    </location>
</feature>
<evidence type="ECO:0000256" key="2">
    <source>
        <dbReference type="SAM" id="Phobius"/>
    </source>
</evidence>
<evidence type="ECO:0000313" key="3">
    <source>
        <dbReference type="EMBL" id="CAG2207848.1"/>
    </source>
</evidence>
<keyword evidence="2" id="KW-0472">Membrane</keyword>
<feature type="transmembrane region" description="Helical" evidence="2">
    <location>
        <begin position="61"/>
        <end position="82"/>
    </location>
</feature>
<feature type="transmembrane region" description="Helical" evidence="2">
    <location>
        <begin position="106"/>
        <end position="128"/>
    </location>
</feature>
<keyword evidence="2" id="KW-1133">Transmembrane helix</keyword>
<dbReference type="AlphaFoldDB" id="A0A8S3RLN1"/>
<organism evidence="3 4">
    <name type="scientific">Mytilus edulis</name>
    <name type="common">Blue mussel</name>
    <dbReference type="NCBI Taxonomy" id="6550"/>
    <lineage>
        <taxon>Eukaryota</taxon>
        <taxon>Metazoa</taxon>
        <taxon>Spiralia</taxon>
        <taxon>Lophotrochozoa</taxon>
        <taxon>Mollusca</taxon>
        <taxon>Bivalvia</taxon>
        <taxon>Autobranchia</taxon>
        <taxon>Pteriomorphia</taxon>
        <taxon>Mytilida</taxon>
        <taxon>Mytiloidea</taxon>
        <taxon>Mytilidae</taxon>
        <taxon>Mytilinae</taxon>
        <taxon>Mytilus</taxon>
    </lineage>
</organism>
<feature type="transmembrane region" description="Helical" evidence="2">
    <location>
        <begin position="17"/>
        <end position="38"/>
    </location>
</feature>
<dbReference type="Proteomes" id="UP000683360">
    <property type="component" value="Unassembled WGS sequence"/>
</dbReference>
<sequence>MHTPQDHKLRCHQSKKCILFGIGLIVICTFTYAVAMWLPEDRGELVKIIIIKIVYTLMKSIPWTLIVTLNFLMLAKISFLLYKRRITVNPEVQNMSRHNSFRCRTLLRQFTLSLILQTVLFICPSMHIYPVEFVALIFKKYGSKLNDIYSSMRVVLVVLNPAMFSIILQSKYNIVKTCRLEMRRASTAVRNMLDGSVLKNAQKNDTSQDKNLQMKSYLVNSTSKHLNQHNMFTVFPPTLTSPSTPNSHKSFVFDDSLVDVISVNSLKSFQDRGDANSFFCPKRFIERLNTTPSVDLSIQNIKSSMHSRTDDQHKSPSVEKVENLPPLVTENTSGSLPDVLQHGSTLSCFEQVNCIDRKSSLSRMNSDRAEEKHLPGTFEYKHANDKPLSDSSGDTLSEYDLAEALKFL</sequence>
<reference evidence="3" key="1">
    <citation type="submission" date="2021-03" db="EMBL/GenBank/DDBJ databases">
        <authorList>
            <person name="Bekaert M."/>
        </authorList>
    </citation>
    <scope>NUCLEOTIDE SEQUENCE</scope>
</reference>
<feature type="transmembrane region" description="Helical" evidence="2">
    <location>
        <begin position="148"/>
        <end position="168"/>
    </location>
</feature>
<feature type="compositionally biased region" description="Basic and acidic residues" evidence="1">
    <location>
        <begin position="307"/>
        <end position="322"/>
    </location>
</feature>
<evidence type="ECO:0000313" key="4">
    <source>
        <dbReference type="Proteomes" id="UP000683360"/>
    </source>
</evidence>
<evidence type="ECO:0000256" key="1">
    <source>
        <dbReference type="SAM" id="MobiDB-lite"/>
    </source>
</evidence>
<dbReference type="EMBL" id="CAJPWZ010001093">
    <property type="protein sequence ID" value="CAG2207848.1"/>
    <property type="molecule type" value="Genomic_DNA"/>
</dbReference>
<feature type="compositionally biased region" description="Basic and acidic residues" evidence="1">
    <location>
        <begin position="374"/>
        <end position="388"/>
    </location>
</feature>
<feature type="region of interest" description="Disordered" evidence="1">
    <location>
        <begin position="304"/>
        <end position="334"/>
    </location>
</feature>
<accession>A0A8S3RLN1</accession>
<keyword evidence="2" id="KW-0812">Transmembrane</keyword>
<keyword evidence="4" id="KW-1185">Reference proteome</keyword>
<proteinExistence type="predicted"/>
<protein>
    <submittedName>
        <fullName evidence="3">Uncharacterized protein</fullName>
    </submittedName>
</protein>
<name>A0A8S3RLN1_MYTED</name>
<gene>
    <name evidence="3" type="ORF">MEDL_22072</name>
</gene>
<comment type="caution">
    <text evidence="3">The sequence shown here is derived from an EMBL/GenBank/DDBJ whole genome shotgun (WGS) entry which is preliminary data.</text>
</comment>